<evidence type="ECO:0000313" key="2">
    <source>
        <dbReference type="Proteomes" id="UP000517523"/>
    </source>
</evidence>
<sequence>MDISSQEEHMIQALREVALPPLFVLIRIRNDILNDTVNIEEGRRNELVNTLEHYIAPLWEDYHQEKNSRAKEGPSSPE</sequence>
<protein>
    <submittedName>
        <fullName evidence="1">Uncharacterized protein</fullName>
    </submittedName>
</protein>
<dbReference type="EMBL" id="JACHXJ010000006">
    <property type="protein sequence ID" value="MBB3131380.1"/>
    <property type="molecule type" value="Genomic_DNA"/>
</dbReference>
<dbReference type="AlphaFoldDB" id="A0A839U0V6"/>
<evidence type="ECO:0000313" key="1">
    <source>
        <dbReference type="EMBL" id="MBB3131380.1"/>
    </source>
</evidence>
<dbReference type="Proteomes" id="UP000517523">
    <property type="component" value="Unassembled WGS sequence"/>
</dbReference>
<dbReference type="RefSeq" id="WP_183586170.1">
    <property type="nucleotide sequence ID" value="NZ_JACHXJ010000006.1"/>
</dbReference>
<name>A0A839U0V6_9BACL</name>
<reference evidence="1 2" key="1">
    <citation type="submission" date="2020-08" db="EMBL/GenBank/DDBJ databases">
        <title>Genomic Encyclopedia of Type Strains, Phase III (KMG-III): the genomes of soil and plant-associated and newly described type strains.</title>
        <authorList>
            <person name="Whitman W."/>
        </authorList>
    </citation>
    <scope>NUCLEOTIDE SEQUENCE [LARGE SCALE GENOMIC DNA]</scope>
    <source>
        <strain evidence="1 2">CECT 5831</strain>
    </source>
</reference>
<organism evidence="1 2">
    <name type="scientific">Paenibacillus rhizosphaerae</name>
    <dbReference type="NCBI Taxonomy" id="297318"/>
    <lineage>
        <taxon>Bacteria</taxon>
        <taxon>Bacillati</taxon>
        <taxon>Bacillota</taxon>
        <taxon>Bacilli</taxon>
        <taxon>Bacillales</taxon>
        <taxon>Paenibacillaceae</taxon>
        <taxon>Paenibacillus</taxon>
    </lineage>
</organism>
<proteinExistence type="predicted"/>
<gene>
    <name evidence="1" type="ORF">FHS19_006100</name>
</gene>
<comment type="caution">
    <text evidence="1">The sequence shown here is derived from an EMBL/GenBank/DDBJ whole genome shotgun (WGS) entry which is preliminary data.</text>
</comment>
<accession>A0A839U0V6</accession>